<evidence type="ECO:0000256" key="1">
    <source>
        <dbReference type="SAM" id="Phobius"/>
    </source>
</evidence>
<comment type="caution">
    <text evidence="2">The sequence shown here is derived from an EMBL/GenBank/DDBJ whole genome shotgun (WGS) entry which is preliminary data.</text>
</comment>
<reference evidence="2 3" key="1">
    <citation type="submission" date="2018-10" db="EMBL/GenBank/DDBJ databases">
        <authorList>
            <person name="Chen W.-M."/>
        </authorList>
    </citation>
    <scope>NUCLEOTIDE SEQUENCE [LARGE SCALE GENOMIC DNA]</scope>
    <source>
        <strain evidence="2 3">H-5</strain>
    </source>
</reference>
<keyword evidence="1" id="KW-1133">Transmembrane helix</keyword>
<evidence type="ECO:0000313" key="3">
    <source>
        <dbReference type="Proteomes" id="UP000275137"/>
    </source>
</evidence>
<dbReference type="AlphaFoldDB" id="A0A3N0V5L9"/>
<keyword evidence="1" id="KW-0812">Transmembrane</keyword>
<keyword evidence="3" id="KW-1185">Reference proteome</keyword>
<keyword evidence="1" id="KW-0472">Membrane</keyword>
<evidence type="ECO:0000313" key="2">
    <source>
        <dbReference type="EMBL" id="ROH87975.1"/>
    </source>
</evidence>
<dbReference type="RefSeq" id="WP_123235969.1">
    <property type="nucleotide sequence ID" value="NZ_RJVP01000001.1"/>
</dbReference>
<organism evidence="2 3">
    <name type="scientific">Pseudomethylobacillus aquaticus</name>
    <dbReference type="NCBI Taxonomy" id="2676064"/>
    <lineage>
        <taxon>Bacteria</taxon>
        <taxon>Pseudomonadati</taxon>
        <taxon>Pseudomonadota</taxon>
        <taxon>Betaproteobacteria</taxon>
        <taxon>Nitrosomonadales</taxon>
        <taxon>Methylophilaceae</taxon>
        <taxon>Pseudomethylobacillus</taxon>
    </lineage>
</organism>
<feature type="transmembrane region" description="Helical" evidence="1">
    <location>
        <begin position="62"/>
        <end position="79"/>
    </location>
</feature>
<dbReference type="Proteomes" id="UP000275137">
    <property type="component" value="Unassembled WGS sequence"/>
</dbReference>
<gene>
    <name evidence="2" type="ORF">ED236_00330</name>
</gene>
<dbReference type="EMBL" id="RJVP01000001">
    <property type="protein sequence ID" value="ROH87975.1"/>
    <property type="molecule type" value="Genomic_DNA"/>
</dbReference>
<protein>
    <submittedName>
        <fullName evidence="2">Uncharacterized protein</fullName>
    </submittedName>
</protein>
<accession>A0A3N0V5L9</accession>
<name>A0A3N0V5L9_9PROT</name>
<sequence length="84" mass="9367">MLKYAAYAIGFMLLFPPYHALNHAGVTLKAGYGFILALPHYEESMTQYGQTHYVTIPGTIDHATLILQILVVAVIAYFLHVSKK</sequence>
<proteinExistence type="predicted"/>